<dbReference type="PANTHER" id="PTHR22604:SF105">
    <property type="entry name" value="TRANS-1,2-DIHYDROBENZENE-1,2-DIOL DEHYDROGENASE"/>
    <property type="match status" value="1"/>
</dbReference>
<accession>A0A1G7QAV1</accession>
<dbReference type="Pfam" id="PF01408">
    <property type="entry name" value="GFO_IDH_MocA"/>
    <property type="match status" value="1"/>
</dbReference>
<reference evidence="6 9" key="2">
    <citation type="submission" date="2019-12" db="EMBL/GenBank/DDBJ databases">
        <authorList>
            <person name="Zheng J."/>
        </authorList>
    </citation>
    <scope>NUCLEOTIDE SEQUENCE [LARGE SCALE GENOMIC DNA]</scope>
    <source>
        <strain evidence="6 9">DSM 27347</strain>
    </source>
</reference>
<dbReference type="InterPro" id="IPR050984">
    <property type="entry name" value="Gfo/Idh/MocA_domain"/>
</dbReference>
<proteinExistence type="inferred from homology"/>
<evidence type="ECO:0000313" key="6">
    <source>
        <dbReference type="EMBL" id="MWC44871.1"/>
    </source>
</evidence>
<dbReference type="SUPFAM" id="SSF51735">
    <property type="entry name" value="NAD(P)-binding Rossmann-fold domains"/>
    <property type="match status" value="1"/>
</dbReference>
<dbReference type="PANTHER" id="PTHR22604">
    <property type="entry name" value="OXIDOREDUCTASES"/>
    <property type="match status" value="1"/>
</dbReference>
<evidence type="ECO:0000313" key="7">
    <source>
        <dbReference type="EMBL" id="SDF95681.1"/>
    </source>
</evidence>
<dbReference type="Proteomes" id="UP000323502">
    <property type="component" value="Unassembled WGS sequence"/>
</dbReference>
<dbReference type="InterPro" id="IPR008354">
    <property type="entry name" value="Glc-Fru_OxRdtase_bac"/>
</dbReference>
<dbReference type="OrthoDB" id="9792935at2"/>
<evidence type="ECO:0000256" key="2">
    <source>
        <dbReference type="ARBA" id="ARBA00023002"/>
    </source>
</evidence>
<reference evidence="7 8" key="1">
    <citation type="submission" date="2016-10" db="EMBL/GenBank/DDBJ databases">
        <authorList>
            <person name="Varghese N."/>
            <person name="Submissions S."/>
        </authorList>
    </citation>
    <scope>NUCLEOTIDE SEQUENCE [LARGE SCALE GENOMIC DNA]</scope>
    <source>
        <strain evidence="7 8">S7-754</strain>
    </source>
</reference>
<dbReference type="AlphaFoldDB" id="A0A1G7QAV1"/>
<dbReference type="InterPro" id="IPR055170">
    <property type="entry name" value="GFO_IDH_MocA-like_dom"/>
</dbReference>
<evidence type="ECO:0000259" key="4">
    <source>
        <dbReference type="Pfam" id="PF01408"/>
    </source>
</evidence>
<keyword evidence="8" id="KW-1185">Reference proteome</keyword>
<dbReference type="Gene3D" id="3.40.50.720">
    <property type="entry name" value="NAD(P)-binding Rossmann-like Domain"/>
    <property type="match status" value="1"/>
</dbReference>
<dbReference type="RefSeq" id="WP_149683220.1">
    <property type="nucleotide sequence ID" value="NZ_FNBI01000008.1"/>
</dbReference>
<feature type="domain" description="Gfo/Idh/MocA-like oxidoreductase N-terminal" evidence="4">
    <location>
        <begin position="14"/>
        <end position="135"/>
    </location>
</feature>
<dbReference type="EMBL" id="WSUT01000005">
    <property type="protein sequence ID" value="MWC44871.1"/>
    <property type="molecule type" value="Genomic_DNA"/>
</dbReference>
<dbReference type="EMBL" id="FNBI01000008">
    <property type="protein sequence ID" value="SDF95681.1"/>
    <property type="molecule type" value="Genomic_DNA"/>
</dbReference>
<dbReference type="Proteomes" id="UP000436801">
    <property type="component" value="Unassembled WGS sequence"/>
</dbReference>
<dbReference type="InterPro" id="IPR036291">
    <property type="entry name" value="NAD(P)-bd_dom_sf"/>
</dbReference>
<evidence type="ECO:0000259" key="5">
    <source>
        <dbReference type="Pfam" id="PF22725"/>
    </source>
</evidence>
<feature type="region of interest" description="Disordered" evidence="3">
    <location>
        <begin position="345"/>
        <end position="376"/>
    </location>
</feature>
<dbReference type="SUPFAM" id="SSF55347">
    <property type="entry name" value="Glyceraldehyde-3-phosphate dehydrogenase-like, C-terminal domain"/>
    <property type="match status" value="1"/>
</dbReference>
<keyword evidence="2" id="KW-0560">Oxidoreductase</keyword>
<dbReference type="InterPro" id="IPR000683">
    <property type="entry name" value="Gfo/Idh/MocA-like_OxRdtase_N"/>
</dbReference>
<dbReference type="GO" id="GO:0000166">
    <property type="term" value="F:nucleotide binding"/>
    <property type="evidence" value="ECO:0007669"/>
    <property type="project" value="InterPro"/>
</dbReference>
<feature type="domain" description="GFO/IDH/MocA-like oxidoreductase" evidence="5">
    <location>
        <begin position="147"/>
        <end position="263"/>
    </location>
</feature>
<name>A0A1G7QAV1_9SPHN</name>
<organism evidence="7 8">
    <name type="scientific">Sphingomonas carotinifaciens</name>
    <dbReference type="NCBI Taxonomy" id="1166323"/>
    <lineage>
        <taxon>Bacteria</taxon>
        <taxon>Pseudomonadati</taxon>
        <taxon>Pseudomonadota</taxon>
        <taxon>Alphaproteobacteria</taxon>
        <taxon>Sphingomonadales</taxon>
        <taxon>Sphingomonadaceae</taxon>
        <taxon>Sphingomonas</taxon>
    </lineage>
</organism>
<dbReference type="PRINTS" id="PR01775">
    <property type="entry name" value="GLFROXRDTASE"/>
</dbReference>
<protein>
    <submittedName>
        <fullName evidence="6">Gfo/Idh/MocA family oxidoreductase</fullName>
    </submittedName>
    <submittedName>
        <fullName evidence="7">Predicted dehydrogenase</fullName>
    </submittedName>
</protein>
<dbReference type="GO" id="GO:0016491">
    <property type="term" value="F:oxidoreductase activity"/>
    <property type="evidence" value="ECO:0007669"/>
    <property type="project" value="UniProtKB-KW"/>
</dbReference>
<evidence type="ECO:0000256" key="1">
    <source>
        <dbReference type="ARBA" id="ARBA00010928"/>
    </source>
</evidence>
<gene>
    <name evidence="6" type="ORF">GQR91_14705</name>
    <name evidence="7" type="ORF">SAMN05216557_10835</name>
</gene>
<evidence type="ECO:0000313" key="8">
    <source>
        <dbReference type="Proteomes" id="UP000323502"/>
    </source>
</evidence>
<comment type="similarity">
    <text evidence="1">Belongs to the Gfo/Idh/MocA family.</text>
</comment>
<dbReference type="Pfam" id="PF22725">
    <property type="entry name" value="GFO_IDH_MocA_C3"/>
    <property type="match status" value="1"/>
</dbReference>
<dbReference type="Gene3D" id="3.30.360.10">
    <property type="entry name" value="Dihydrodipicolinate Reductase, domain 2"/>
    <property type="match status" value="1"/>
</dbReference>
<sequence>MSLASALGLGGKKVRYAMVGLGDITQSAMLPGVKHTGNSEVTALVSSDAEKLAKVGDAYGVEGRYRYDQFDALIASGTIDAIYIGTPNWRHAEFAVPALNAGIHVLCEKPLEVSAEQARAILAAEKAGKAKLMTAYRLHFEPATLDAIRRIRAGELGDVLAFTSCFGQMLDPANHRAHHGIEAGPLFDMGAYPINAIRYLFGAEPVEVVSAVGTRHPEAGFGDLDDTITVTLRLPGDRFAQFVVSYYLNGVETLTIAGTKGSITLNPAYTFGKSLEQIRTIGQDTEHQVFNATDQFGGEMKYFSDCILEDRTPEPDGEEGLADILVIEAVVKALKSGGPVAVEPLARSRRIDPDAQEQRLSPVSPPETVNADSPTR</sequence>
<evidence type="ECO:0000313" key="9">
    <source>
        <dbReference type="Proteomes" id="UP000436801"/>
    </source>
</evidence>
<evidence type="ECO:0000256" key="3">
    <source>
        <dbReference type="SAM" id="MobiDB-lite"/>
    </source>
</evidence>